<dbReference type="Pfam" id="PF00232">
    <property type="entry name" value="Glyco_hydro_1"/>
    <property type="match status" value="2"/>
</dbReference>
<evidence type="ECO:0000256" key="1">
    <source>
        <dbReference type="ARBA" id="ARBA00010838"/>
    </source>
</evidence>
<dbReference type="InterPro" id="IPR001360">
    <property type="entry name" value="Glyco_hydro_1"/>
</dbReference>
<evidence type="ECO:0000313" key="5">
    <source>
        <dbReference type="EMBL" id="MDJ1130587.1"/>
    </source>
</evidence>
<dbReference type="SUPFAM" id="SSF51445">
    <property type="entry name" value="(Trans)glycosidases"/>
    <property type="match status" value="1"/>
</dbReference>
<sequence>MSPSGLAPSGFPTDFSWGTASSATQCQGATSADNWWTWEQAGKAPHSGDGNGSDKLYKSDFALLADWGFSDHRLSLDWARIEPQPGRHDQEAVEHYRHILQTGRDAGLTMWVCLLHTALPTWFASEGGFLSPKASATWARHVDFIAETFGDLVDGWMPVNNPTAYAQKAYLTGTFPPGHTSQEEFLTVLQAIHQADFEAALRLRQGGTPTSTNEALLPLHPADDSTDAAAATALVDAVVWDSWLQLARTPRYQDAFDQYGFSYYFTPTVGPSGDLRPYPAGEPVGPQGYVSWAPGLGEVLDRLNSELPGKRFLVAEIGYGGEDDRARATYLQDALGQVHDAMTRGMEITGVHLWTGVDNYEWLDGHTVSFGLFDRHRAPRPSARIVQSLIRK</sequence>
<evidence type="ECO:0000256" key="3">
    <source>
        <dbReference type="ARBA" id="ARBA00023295"/>
    </source>
</evidence>
<dbReference type="EMBL" id="JANCPR020000001">
    <property type="protein sequence ID" value="MDJ1130587.1"/>
    <property type="molecule type" value="Genomic_DNA"/>
</dbReference>
<evidence type="ECO:0000256" key="4">
    <source>
        <dbReference type="RuleBase" id="RU003690"/>
    </source>
</evidence>
<name>A0ABT6ZNY8_9ACTN</name>
<comment type="caution">
    <text evidence="5">The sequence shown here is derived from an EMBL/GenBank/DDBJ whole genome shotgun (WGS) entry which is preliminary data.</text>
</comment>
<dbReference type="RefSeq" id="WP_274039736.1">
    <property type="nucleotide sequence ID" value="NZ_JANCPR020000001.1"/>
</dbReference>
<evidence type="ECO:0000256" key="2">
    <source>
        <dbReference type="ARBA" id="ARBA00022801"/>
    </source>
</evidence>
<comment type="similarity">
    <text evidence="1 4">Belongs to the glycosyl hydrolase 1 family.</text>
</comment>
<organism evidence="5 6">
    <name type="scientific">Streptomyces iconiensis</name>
    <dbReference type="NCBI Taxonomy" id="1384038"/>
    <lineage>
        <taxon>Bacteria</taxon>
        <taxon>Bacillati</taxon>
        <taxon>Actinomycetota</taxon>
        <taxon>Actinomycetes</taxon>
        <taxon>Kitasatosporales</taxon>
        <taxon>Streptomycetaceae</taxon>
        <taxon>Streptomyces</taxon>
    </lineage>
</organism>
<dbReference type="Proteomes" id="UP001214441">
    <property type="component" value="Unassembled WGS sequence"/>
</dbReference>
<keyword evidence="3" id="KW-0326">Glycosidase</keyword>
<dbReference type="InterPro" id="IPR017853">
    <property type="entry name" value="GH"/>
</dbReference>
<evidence type="ECO:0000313" key="6">
    <source>
        <dbReference type="Proteomes" id="UP001214441"/>
    </source>
</evidence>
<protein>
    <submittedName>
        <fullName evidence="5">Family 1 glycosylhydrolase</fullName>
    </submittedName>
</protein>
<reference evidence="5 6" key="1">
    <citation type="submission" date="2023-05" db="EMBL/GenBank/DDBJ databases">
        <title>Streptantibioticus silvisoli sp. nov., acidotolerant actinomycetes 1 from pine litter.</title>
        <authorList>
            <person name="Swiecimska M."/>
            <person name="Golinska P."/>
            <person name="Sangal V."/>
            <person name="Wachnowicz B."/>
            <person name="Goodfellow M."/>
        </authorList>
    </citation>
    <scope>NUCLEOTIDE SEQUENCE [LARGE SCALE GENOMIC DNA]</scope>
    <source>
        <strain evidence="5 6">DSM 42109</strain>
    </source>
</reference>
<keyword evidence="6" id="KW-1185">Reference proteome</keyword>
<dbReference type="PANTHER" id="PTHR10353:SF209">
    <property type="entry name" value="GALACTOLIPID GALACTOSYLTRANSFERASE SFR2, CHLOROPLASTIC"/>
    <property type="match status" value="1"/>
</dbReference>
<proteinExistence type="inferred from homology"/>
<accession>A0ABT6ZNY8</accession>
<dbReference type="Gene3D" id="3.20.20.80">
    <property type="entry name" value="Glycosidases"/>
    <property type="match status" value="1"/>
</dbReference>
<keyword evidence="2" id="KW-0378">Hydrolase</keyword>
<gene>
    <name evidence="5" type="ORF">NMN56_001200</name>
</gene>
<dbReference type="PANTHER" id="PTHR10353">
    <property type="entry name" value="GLYCOSYL HYDROLASE"/>
    <property type="match status" value="1"/>
</dbReference>